<dbReference type="Pfam" id="PF24400">
    <property type="entry name" value="DUF7544"/>
    <property type="match status" value="1"/>
</dbReference>
<keyword evidence="1" id="KW-0812">Transmembrane</keyword>
<dbReference type="OrthoDB" id="137652at2157"/>
<name>E1RIP8_METP4</name>
<feature type="transmembrane region" description="Helical" evidence="1">
    <location>
        <begin position="155"/>
        <end position="179"/>
    </location>
</feature>
<dbReference type="KEGG" id="mpi:Mpet_1888"/>
<evidence type="ECO:0000313" key="3">
    <source>
        <dbReference type="Proteomes" id="UP000006565"/>
    </source>
</evidence>
<feature type="transmembrane region" description="Helical" evidence="1">
    <location>
        <begin position="220"/>
        <end position="251"/>
    </location>
</feature>
<reference evidence="2 3" key="1">
    <citation type="journal article" date="2010" name="Stand. Genomic Sci.">
        <title>Complete genome sequence of Methanoplanus petrolearius type strain (SEBR 4847).</title>
        <authorList>
            <person name="Brambilla E."/>
            <person name="Djao O.D."/>
            <person name="Daligault H."/>
            <person name="Lapidus A."/>
            <person name="Lucas S."/>
            <person name="Hammon N."/>
            <person name="Nolan M."/>
            <person name="Tice H."/>
            <person name="Cheng J.F."/>
            <person name="Han C."/>
            <person name="Tapia R."/>
            <person name="Goodwin L."/>
            <person name="Pitluck S."/>
            <person name="Liolios K."/>
            <person name="Ivanova N."/>
            <person name="Mavromatis K."/>
            <person name="Mikhailova N."/>
            <person name="Pati A."/>
            <person name="Chen A."/>
            <person name="Palaniappan K."/>
            <person name="Land M."/>
            <person name="Hauser L."/>
            <person name="Chang Y.J."/>
            <person name="Jeffries C.D."/>
            <person name="Rohde M."/>
            <person name="Spring S."/>
            <person name="Sikorski J."/>
            <person name="Goker M."/>
            <person name="Woyke T."/>
            <person name="Bristow J."/>
            <person name="Eisen J.A."/>
            <person name="Markowitz V."/>
            <person name="Hugenholtz P."/>
            <person name="Kyrpides N.C."/>
            <person name="Klenk H.P."/>
        </authorList>
    </citation>
    <scope>NUCLEOTIDE SEQUENCE [LARGE SCALE GENOMIC DNA]</scope>
    <source>
        <strain evidence="3">DSM 11571 / OCM 486 / SEBR 4847</strain>
    </source>
</reference>
<evidence type="ECO:0000256" key="1">
    <source>
        <dbReference type="SAM" id="Phobius"/>
    </source>
</evidence>
<feature type="transmembrane region" description="Helical" evidence="1">
    <location>
        <begin position="263"/>
        <end position="288"/>
    </location>
</feature>
<dbReference type="Proteomes" id="UP000006565">
    <property type="component" value="Chromosome"/>
</dbReference>
<accession>E1RIP8</accession>
<keyword evidence="1" id="KW-1133">Transmembrane helix</keyword>
<proteinExistence type="predicted"/>
<evidence type="ECO:0000313" key="2">
    <source>
        <dbReference type="EMBL" id="ADN36640.1"/>
    </source>
</evidence>
<feature type="transmembrane region" description="Helical" evidence="1">
    <location>
        <begin position="28"/>
        <end position="49"/>
    </location>
</feature>
<keyword evidence="3" id="KW-1185">Reference proteome</keyword>
<dbReference type="RefSeq" id="WP_013329817.1">
    <property type="nucleotide sequence ID" value="NC_014507.1"/>
</dbReference>
<dbReference type="STRING" id="679926.Mpet_1888"/>
<dbReference type="AlphaFoldDB" id="E1RIP8"/>
<feature type="transmembrane region" description="Helical" evidence="1">
    <location>
        <begin position="69"/>
        <end position="100"/>
    </location>
</feature>
<dbReference type="InterPro" id="IPR055966">
    <property type="entry name" value="DUF7544"/>
</dbReference>
<dbReference type="HOGENOM" id="CLU_051458_0_0_2"/>
<sequence length="307" mass="34082">MADYYAFSGIDDAIEKTKSLLWPFNWSIWWRIAVISLFTGYFGGINFPFSSNTYSQPFDSTQAFTGMPGLPGIIILLIAAVLLIAVVFAFLSSIFQFVFVKCLSENEFRLKKYFGENIGRGLRLFAFWIVLILATIVSVLALFLFAIAAGGALSVLMIIPAIGIFLLILLLVAIIALFTNDFVVPIMIKDDCGVIEGWKKCWGVLRASFSQSLVYLVMRVVISIIVAIILVIISVVVLLLIGIPFLAFFIFSGAVFGLSPLNITLLILFLVIAIPVLLIICVPFNTFLRVYSLKVLGKMDERYNLVE</sequence>
<gene>
    <name evidence="2" type="ordered locus">Mpet_1888</name>
</gene>
<dbReference type="eggNOG" id="arCOG04706">
    <property type="taxonomic scope" value="Archaea"/>
</dbReference>
<keyword evidence="1" id="KW-0472">Membrane</keyword>
<dbReference type="EMBL" id="CP002117">
    <property type="protein sequence ID" value="ADN36640.1"/>
    <property type="molecule type" value="Genomic_DNA"/>
</dbReference>
<feature type="transmembrane region" description="Helical" evidence="1">
    <location>
        <begin position="121"/>
        <end position="149"/>
    </location>
</feature>
<protein>
    <submittedName>
        <fullName evidence="2">Uncharacterized protein</fullName>
    </submittedName>
</protein>
<dbReference type="GeneID" id="9744365"/>
<organism evidence="2 3">
    <name type="scientific">Methanolacinia petrolearia (strain DSM 11571 / OCM 486 / SEBR 4847)</name>
    <name type="common">Methanoplanus petrolearius</name>
    <dbReference type="NCBI Taxonomy" id="679926"/>
    <lineage>
        <taxon>Archaea</taxon>
        <taxon>Methanobacteriati</taxon>
        <taxon>Methanobacteriota</taxon>
        <taxon>Stenosarchaea group</taxon>
        <taxon>Methanomicrobia</taxon>
        <taxon>Methanomicrobiales</taxon>
        <taxon>Methanomicrobiaceae</taxon>
        <taxon>Methanolacinia</taxon>
    </lineage>
</organism>